<reference evidence="1" key="3">
    <citation type="submission" date="2022-06" db="UniProtKB">
        <authorList>
            <consortium name="EnsemblPlants"/>
        </authorList>
    </citation>
    <scope>IDENTIFICATION</scope>
</reference>
<accession>A0A8R7U6B2</accession>
<dbReference type="AlphaFoldDB" id="A0A8R7U6B2"/>
<sequence length="115" mass="12700">DVATVRLTELVSSTKKQHKACQFTQSISVFQFPELASSPTESAAPRRFTAAALVRSSLPIEVVRQCSVEVGQRRNVAMDAPNEGQRKAKNKLVQLLASSSYPILENILRPLCFLK</sequence>
<dbReference type="Gramene" id="TuG1812G0400001796.01.T01">
    <property type="protein sequence ID" value="TuG1812G0400001796.01.T01"/>
    <property type="gene ID" value="TuG1812G0400001796.01"/>
</dbReference>
<name>A0A8R7U6B2_TRIUA</name>
<protein>
    <submittedName>
        <fullName evidence="1">Uncharacterized protein</fullName>
    </submittedName>
</protein>
<evidence type="ECO:0000313" key="1">
    <source>
        <dbReference type="EnsemblPlants" id="TuG1812G0400001796.01.T01"/>
    </source>
</evidence>
<keyword evidence="2" id="KW-1185">Reference proteome</keyword>
<proteinExistence type="predicted"/>
<evidence type="ECO:0000313" key="2">
    <source>
        <dbReference type="Proteomes" id="UP000015106"/>
    </source>
</evidence>
<reference evidence="1" key="2">
    <citation type="submission" date="2018-03" db="EMBL/GenBank/DDBJ databases">
        <title>The Triticum urartu genome reveals the dynamic nature of wheat genome evolution.</title>
        <authorList>
            <person name="Ling H."/>
            <person name="Ma B."/>
            <person name="Shi X."/>
            <person name="Liu H."/>
            <person name="Dong L."/>
            <person name="Sun H."/>
            <person name="Cao Y."/>
            <person name="Gao Q."/>
            <person name="Zheng S."/>
            <person name="Li Y."/>
            <person name="Yu Y."/>
            <person name="Du H."/>
            <person name="Qi M."/>
            <person name="Li Y."/>
            <person name="Yu H."/>
            <person name="Cui Y."/>
            <person name="Wang N."/>
            <person name="Chen C."/>
            <person name="Wu H."/>
            <person name="Zhao Y."/>
            <person name="Zhang J."/>
            <person name="Li Y."/>
            <person name="Zhou W."/>
            <person name="Zhang B."/>
            <person name="Hu W."/>
            <person name="Eijk M."/>
            <person name="Tang J."/>
            <person name="Witsenboer H."/>
            <person name="Zhao S."/>
            <person name="Li Z."/>
            <person name="Zhang A."/>
            <person name="Wang D."/>
            <person name="Liang C."/>
        </authorList>
    </citation>
    <scope>NUCLEOTIDE SEQUENCE [LARGE SCALE GENOMIC DNA]</scope>
    <source>
        <strain evidence="1">cv. G1812</strain>
    </source>
</reference>
<organism evidence="1 2">
    <name type="scientific">Triticum urartu</name>
    <name type="common">Red wild einkorn</name>
    <name type="synonym">Crithodium urartu</name>
    <dbReference type="NCBI Taxonomy" id="4572"/>
    <lineage>
        <taxon>Eukaryota</taxon>
        <taxon>Viridiplantae</taxon>
        <taxon>Streptophyta</taxon>
        <taxon>Embryophyta</taxon>
        <taxon>Tracheophyta</taxon>
        <taxon>Spermatophyta</taxon>
        <taxon>Magnoliopsida</taxon>
        <taxon>Liliopsida</taxon>
        <taxon>Poales</taxon>
        <taxon>Poaceae</taxon>
        <taxon>BOP clade</taxon>
        <taxon>Pooideae</taxon>
        <taxon>Triticodae</taxon>
        <taxon>Triticeae</taxon>
        <taxon>Triticinae</taxon>
        <taxon>Triticum</taxon>
    </lineage>
</organism>
<reference evidence="2" key="1">
    <citation type="journal article" date="2013" name="Nature">
        <title>Draft genome of the wheat A-genome progenitor Triticum urartu.</title>
        <authorList>
            <person name="Ling H.Q."/>
            <person name="Zhao S."/>
            <person name="Liu D."/>
            <person name="Wang J."/>
            <person name="Sun H."/>
            <person name="Zhang C."/>
            <person name="Fan H."/>
            <person name="Li D."/>
            <person name="Dong L."/>
            <person name="Tao Y."/>
            <person name="Gao C."/>
            <person name="Wu H."/>
            <person name="Li Y."/>
            <person name="Cui Y."/>
            <person name="Guo X."/>
            <person name="Zheng S."/>
            <person name="Wang B."/>
            <person name="Yu K."/>
            <person name="Liang Q."/>
            <person name="Yang W."/>
            <person name="Lou X."/>
            <person name="Chen J."/>
            <person name="Feng M."/>
            <person name="Jian J."/>
            <person name="Zhang X."/>
            <person name="Luo G."/>
            <person name="Jiang Y."/>
            <person name="Liu J."/>
            <person name="Wang Z."/>
            <person name="Sha Y."/>
            <person name="Zhang B."/>
            <person name="Wu H."/>
            <person name="Tang D."/>
            <person name="Shen Q."/>
            <person name="Xue P."/>
            <person name="Zou S."/>
            <person name="Wang X."/>
            <person name="Liu X."/>
            <person name="Wang F."/>
            <person name="Yang Y."/>
            <person name="An X."/>
            <person name="Dong Z."/>
            <person name="Zhang K."/>
            <person name="Zhang X."/>
            <person name="Luo M.C."/>
            <person name="Dvorak J."/>
            <person name="Tong Y."/>
            <person name="Wang J."/>
            <person name="Yang H."/>
            <person name="Li Z."/>
            <person name="Wang D."/>
            <person name="Zhang A."/>
            <person name="Wang J."/>
        </authorList>
    </citation>
    <scope>NUCLEOTIDE SEQUENCE</scope>
    <source>
        <strain evidence="2">cv. G1812</strain>
    </source>
</reference>
<dbReference type="EnsemblPlants" id="TuG1812G0400001796.01.T01">
    <property type="protein sequence ID" value="TuG1812G0400001796.01.T01"/>
    <property type="gene ID" value="TuG1812G0400001796.01"/>
</dbReference>
<dbReference type="Proteomes" id="UP000015106">
    <property type="component" value="Chromosome 4"/>
</dbReference>